<dbReference type="GO" id="GO:0006273">
    <property type="term" value="P:lagging strand elongation"/>
    <property type="evidence" value="ECO:0007669"/>
    <property type="project" value="TreeGrafter"/>
</dbReference>
<dbReference type="PANTHER" id="PTHR45674">
    <property type="entry name" value="DNA LIGASE 1/3 FAMILY MEMBER"/>
    <property type="match status" value="1"/>
</dbReference>
<evidence type="ECO:0000256" key="3">
    <source>
        <dbReference type="SAM" id="MobiDB-lite"/>
    </source>
</evidence>
<dbReference type="AlphaFoldDB" id="A0A5J4T9D4"/>
<dbReference type="PANTHER" id="PTHR45674:SF4">
    <property type="entry name" value="DNA LIGASE 1"/>
    <property type="match status" value="1"/>
</dbReference>
<feature type="region of interest" description="Disordered" evidence="3">
    <location>
        <begin position="65"/>
        <end position="135"/>
    </location>
</feature>
<accession>A0A5J4T9D4</accession>
<feature type="compositionally biased region" description="Acidic residues" evidence="3">
    <location>
        <begin position="82"/>
        <end position="98"/>
    </location>
</feature>
<dbReference type="Proteomes" id="UP000324800">
    <property type="component" value="Unassembled WGS sequence"/>
</dbReference>
<comment type="similarity">
    <text evidence="1">Belongs to the ATP-dependent DNA ligase family.</text>
</comment>
<dbReference type="OrthoDB" id="206088at2759"/>
<evidence type="ECO:0008006" key="6">
    <source>
        <dbReference type="Google" id="ProtNLM"/>
    </source>
</evidence>
<protein>
    <recommendedName>
        <fullName evidence="6">DNA ligase ATP-dependent C-terminal domain-containing protein</fullName>
    </recommendedName>
</protein>
<feature type="non-terminal residue" evidence="4">
    <location>
        <position position="1"/>
    </location>
</feature>
<dbReference type="InterPro" id="IPR012340">
    <property type="entry name" value="NA-bd_OB-fold"/>
</dbReference>
<evidence type="ECO:0000256" key="2">
    <source>
        <dbReference type="ARBA" id="ARBA00022598"/>
    </source>
</evidence>
<name>A0A5J4T9D4_9EUKA</name>
<dbReference type="SUPFAM" id="SSF50249">
    <property type="entry name" value="Nucleic acid-binding proteins"/>
    <property type="match status" value="1"/>
</dbReference>
<evidence type="ECO:0000313" key="5">
    <source>
        <dbReference type="Proteomes" id="UP000324800"/>
    </source>
</evidence>
<comment type="caution">
    <text evidence="4">The sequence shown here is derived from an EMBL/GenBank/DDBJ whole genome shotgun (WGS) entry which is preliminary data.</text>
</comment>
<dbReference type="EMBL" id="SNRW01037049">
    <property type="protein sequence ID" value="KAA6354015.1"/>
    <property type="molecule type" value="Genomic_DNA"/>
</dbReference>
<dbReference type="GO" id="GO:0003910">
    <property type="term" value="F:DNA ligase (ATP) activity"/>
    <property type="evidence" value="ECO:0007669"/>
    <property type="project" value="TreeGrafter"/>
</dbReference>
<gene>
    <name evidence="4" type="ORF">EZS28_050457</name>
</gene>
<reference evidence="4 5" key="1">
    <citation type="submission" date="2019-03" db="EMBL/GenBank/DDBJ databases">
        <title>Single cell metagenomics reveals metabolic interactions within the superorganism composed of flagellate Streblomastix strix and complex community of Bacteroidetes bacteria on its surface.</title>
        <authorList>
            <person name="Treitli S.C."/>
            <person name="Kolisko M."/>
            <person name="Husnik F."/>
            <person name="Keeling P."/>
            <person name="Hampl V."/>
        </authorList>
    </citation>
    <scope>NUCLEOTIDE SEQUENCE [LARGE SCALE GENOMIC DNA]</scope>
    <source>
        <strain evidence="4">ST1C</strain>
    </source>
</reference>
<sequence length="135" mass="15668">WECKGADPIVSPVYMAGYKLLTKTDKGKGYTVRFPRFIRIREDKKPTEASEIETILSALGTDRFKEKGLSEQQKVKRKRDDADTEMEEEEEDEEEAEEEGRKESQKGQKRMRLGSDETDSDNSDKEEHDDNNDLF</sequence>
<dbReference type="InterPro" id="IPR050191">
    <property type="entry name" value="ATP-dep_DNA_ligase"/>
</dbReference>
<organism evidence="4 5">
    <name type="scientific">Streblomastix strix</name>
    <dbReference type="NCBI Taxonomy" id="222440"/>
    <lineage>
        <taxon>Eukaryota</taxon>
        <taxon>Metamonada</taxon>
        <taxon>Preaxostyla</taxon>
        <taxon>Oxymonadida</taxon>
        <taxon>Streblomastigidae</taxon>
        <taxon>Streblomastix</taxon>
    </lineage>
</organism>
<keyword evidence="2" id="KW-0436">Ligase</keyword>
<proteinExistence type="inferred from homology"/>
<evidence type="ECO:0000256" key="1">
    <source>
        <dbReference type="ARBA" id="ARBA00007572"/>
    </source>
</evidence>
<dbReference type="Gene3D" id="2.40.50.140">
    <property type="entry name" value="Nucleic acid-binding proteins"/>
    <property type="match status" value="1"/>
</dbReference>
<evidence type="ECO:0000313" key="4">
    <source>
        <dbReference type="EMBL" id="KAA6354015.1"/>
    </source>
</evidence>